<reference evidence="2 3" key="1">
    <citation type="journal article" date="2018" name="Nat. Ecol. Evol.">
        <title>Pezizomycetes genomes reveal the molecular basis of ectomycorrhizal truffle lifestyle.</title>
        <authorList>
            <person name="Murat C."/>
            <person name="Payen T."/>
            <person name="Noel B."/>
            <person name="Kuo A."/>
            <person name="Morin E."/>
            <person name="Chen J."/>
            <person name="Kohler A."/>
            <person name="Krizsan K."/>
            <person name="Balestrini R."/>
            <person name="Da Silva C."/>
            <person name="Montanini B."/>
            <person name="Hainaut M."/>
            <person name="Levati E."/>
            <person name="Barry K.W."/>
            <person name="Belfiori B."/>
            <person name="Cichocki N."/>
            <person name="Clum A."/>
            <person name="Dockter R.B."/>
            <person name="Fauchery L."/>
            <person name="Guy J."/>
            <person name="Iotti M."/>
            <person name="Le Tacon F."/>
            <person name="Lindquist E.A."/>
            <person name="Lipzen A."/>
            <person name="Malagnac F."/>
            <person name="Mello A."/>
            <person name="Molinier V."/>
            <person name="Miyauchi S."/>
            <person name="Poulain J."/>
            <person name="Riccioni C."/>
            <person name="Rubini A."/>
            <person name="Sitrit Y."/>
            <person name="Splivallo R."/>
            <person name="Traeger S."/>
            <person name="Wang M."/>
            <person name="Zifcakova L."/>
            <person name="Wipf D."/>
            <person name="Zambonelli A."/>
            <person name="Paolocci F."/>
            <person name="Nowrousian M."/>
            <person name="Ottonello S."/>
            <person name="Baldrian P."/>
            <person name="Spatafora J.W."/>
            <person name="Henrissat B."/>
            <person name="Nagy L.G."/>
            <person name="Aury J.M."/>
            <person name="Wincker P."/>
            <person name="Grigoriev I.V."/>
            <person name="Bonfante P."/>
            <person name="Martin F.M."/>
        </authorList>
    </citation>
    <scope>NUCLEOTIDE SEQUENCE [LARGE SCALE GENOMIC DNA]</scope>
    <source>
        <strain evidence="2 3">RN42</strain>
    </source>
</reference>
<feature type="compositionally biased region" description="Polar residues" evidence="1">
    <location>
        <begin position="126"/>
        <end position="135"/>
    </location>
</feature>
<accession>A0A3N4I2B3</accession>
<evidence type="ECO:0000313" key="2">
    <source>
        <dbReference type="EMBL" id="RPA78240.1"/>
    </source>
</evidence>
<feature type="region of interest" description="Disordered" evidence="1">
    <location>
        <begin position="245"/>
        <end position="282"/>
    </location>
</feature>
<evidence type="ECO:0000313" key="3">
    <source>
        <dbReference type="Proteomes" id="UP000275078"/>
    </source>
</evidence>
<organism evidence="2 3">
    <name type="scientific">Ascobolus immersus RN42</name>
    <dbReference type="NCBI Taxonomy" id="1160509"/>
    <lineage>
        <taxon>Eukaryota</taxon>
        <taxon>Fungi</taxon>
        <taxon>Dikarya</taxon>
        <taxon>Ascomycota</taxon>
        <taxon>Pezizomycotina</taxon>
        <taxon>Pezizomycetes</taxon>
        <taxon>Pezizales</taxon>
        <taxon>Ascobolaceae</taxon>
        <taxon>Ascobolus</taxon>
    </lineage>
</organism>
<feature type="region of interest" description="Disordered" evidence="1">
    <location>
        <begin position="543"/>
        <end position="633"/>
    </location>
</feature>
<sequence>MTEPGHRTPEADDPPEQGVDNGYEQEKLIKVTNKTSASPTVTKPSSTSSKWAFKQSLISTPMKLHPRIQDWLAAQPPPRPITSSQRTATPARLRAPQIKVPRTAGPDPRVKAAKLLGPVPAPQSEGHPQSPSIVVSNHRDETSPATNEEHHRIGTTSSTSTSADIAKRIRGDNGPTRTDPAIEPQVQSSPLSSLPSSLERVLMQSPTLRAAHRTFLVRKPTPDEVKTAATEGLEVKTDAIEAMEDEAEPVSSNPPIQTMEHDQFRSSPPQTELNHPETSSPASSILVAEHRYHPLPGQQLLQDAMKVLVADNVVPPMYVLRLQRVREAVGNRVWNEWRAAHPLQPDGTLWEYEDLDWQQLLLRFGTSYADWFKSVVITEASVVTTDPVVTTGRQTVLACSDRESVHLSQSSTTDRLTVDTPPTPVEDLSLGRYSHPLQTELPSLLSHIPGEYPHTETTTSSPPAQHSPSAWSQRFFDTLVPPIARRLFSPARSARPQDPSVSVKSEETEEVLRPDLTAQPEMQETPGWRTRLASVFDPDLREYASEPDEGLGGYSSSSSETNWAPTKPTRFRFQPPRKHSSLSDLFTTPDPSELVRHHQAASPEQHDMVQRSTASEESWKYAPASVAPSVKDEPASLFEDYDLPSFVAASDFQSGEPWDTSLPLQYLQSLPPLSSPFFTRAFSAPASTKDQPPTEEAFSHPDRATAYSTPPARYASLHERIRGSAEVFVEENIAQQPSDLQRDSLPYRELTPLGEPTEQEERERSPVSWKDIGSPELP</sequence>
<feature type="compositionally biased region" description="Basic and acidic residues" evidence="1">
    <location>
        <begin position="1"/>
        <end position="10"/>
    </location>
</feature>
<dbReference type="AlphaFoldDB" id="A0A3N4I2B3"/>
<feature type="region of interest" description="Disordered" evidence="1">
    <location>
        <begin position="1"/>
        <end position="50"/>
    </location>
</feature>
<dbReference type="Proteomes" id="UP000275078">
    <property type="component" value="Unassembled WGS sequence"/>
</dbReference>
<dbReference type="EMBL" id="ML119713">
    <property type="protein sequence ID" value="RPA78240.1"/>
    <property type="molecule type" value="Genomic_DNA"/>
</dbReference>
<feature type="region of interest" description="Disordered" evidence="1">
    <location>
        <begin position="679"/>
        <end position="712"/>
    </location>
</feature>
<feature type="region of interest" description="Disordered" evidence="1">
    <location>
        <begin position="489"/>
        <end position="511"/>
    </location>
</feature>
<feature type="region of interest" description="Disordered" evidence="1">
    <location>
        <begin position="408"/>
        <end position="430"/>
    </location>
</feature>
<proteinExistence type="predicted"/>
<feature type="compositionally biased region" description="Polar residues" evidence="1">
    <location>
        <begin position="455"/>
        <end position="470"/>
    </location>
</feature>
<feature type="compositionally biased region" description="Polar residues" evidence="1">
    <location>
        <begin position="265"/>
        <end position="282"/>
    </location>
</feature>
<keyword evidence="3" id="KW-1185">Reference proteome</keyword>
<feature type="region of interest" description="Disordered" evidence="1">
    <location>
        <begin position="73"/>
        <end position="194"/>
    </location>
</feature>
<gene>
    <name evidence="2" type="ORF">BJ508DRAFT_309355</name>
</gene>
<feature type="compositionally biased region" description="Low complexity" evidence="1">
    <location>
        <begin position="34"/>
        <end position="50"/>
    </location>
</feature>
<feature type="compositionally biased region" description="Basic and acidic residues" evidence="1">
    <location>
        <begin position="137"/>
        <end position="152"/>
    </location>
</feature>
<protein>
    <submittedName>
        <fullName evidence="2">Uncharacterized protein</fullName>
    </submittedName>
</protein>
<name>A0A3N4I2B3_ASCIM</name>
<feature type="region of interest" description="Disordered" evidence="1">
    <location>
        <begin position="730"/>
        <end position="778"/>
    </location>
</feature>
<evidence type="ECO:0000256" key="1">
    <source>
        <dbReference type="SAM" id="MobiDB-lite"/>
    </source>
</evidence>
<feature type="region of interest" description="Disordered" evidence="1">
    <location>
        <begin position="445"/>
        <end position="470"/>
    </location>
</feature>